<evidence type="ECO:0000256" key="3">
    <source>
        <dbReference type="ARBA" id="ARBA00023163"/>
    </source>
</evidence>
<dbReference type="InterPro" id="IPR036390">
    <property type="entry name" value="WH_DNA-bd_sf"/>
</dbReference>
<name>A0A917MLR6_9MICO</name>
<evidence type="ECO:0000259" key="5">
    <source>
        <dbReference type="PROSITE" id="PS50949"/>
    </source>
</evidence>
<dbReference type="Gene3D" id="1.20.120.530">
    <property type="entry name" value="GntR ligand-binding domain-like"/>
    <property type="match status" value="1"/>
</dbReference>
<dbReference type="InterPro" id="IPR000524">
    <property type="entry name" value="Tscrpt_reg_HTH_GntR"/>
</dbReference>
<dbReference type="Gene3D" id="1.10.10.10">
    <property type="entry name" value="Winged helix-like DNA-binding domain superfamily/Winged helix DNA-binding domain"/>
    <property type="match status" value="1"/>
</dbReference>
<reference evidence="6" key="1">
    <citation type="journal article" date="2014" name="Int. J. Syst. Evol. Microbiol.">
        <title>Complete genome sequence of Corynebacterium casei LMG S-19264T (=DSM 44701T), isolated from a smear-ripened cheese.</title>
        <authorList>
            <consortium name="US DOE Joint Genome Institute (JGI-PGF)"/>
            <person name="Walter F."/>
            <person name="Albersmeier A."/>
            <person name="Kalinowski J."/>
            <person name="Ruckert C."/>
        </authorList>
    </citation>
    <scope>NUCLEOTIDE SEQUENCE</scope>
    <source>
        <strain evidence="6">CGMCC 1.15794</strain>
    </source>
</reference>
<accession>A0A917MLR6</accession>
<dbReference type="PANTHER" id="PTHR43537:SF24">
    <property type="entry name" value="GLUCONATE OPERON TRANSCRIPTIONAL REPRESSOR"/>
    <property type="match status" value="1"/>
</dbReference>
<dbReference type="PROSITE" id="PS50949">
    <property type="entry name" value="HTH_GNTR"/>
    <property type="match status" value="1"/>
</dbReference>
<keyword evidence="2" id="KW-0238">DNA-binding</keyword>
<sequence>MRRGELHARGQRVERPNPRASLRSSEDPLATGPERGARVARDPFGGQGPHRDEDGAPESVLVCRRHGSLDEPLRAVDSTFARGEQLKFARGEQLKDVELAAWLGVSRTPVREALLRLGRSGLVVALPGRSTTVSTIDSQAVRDARDVVAAMHELAAREVAGKLESQDLDRMREANRRFADAVDAGGVSAALEADEELHRIPVAVLGNRAIEAVLEQFGPLVRRAERLRFDSDGHASVELHDKLIELLASADAEAAASVAYEIWHSLAAEERDAAAEG</sequence>
<protein>
    <submittedName>
        <fullName evidence="6">Transcriptional regulator, GntR family protein</fullName>
    </submittedName>
</protein>
<evidence type="ECO:0000256" key="4">
    <source>
        <dbReference type="SAM" id="MobiDB-lite"/>
    </source>
</evidence>
<dbReference type="Pfam" id="PF07729">
    <property type="entry name" value="FCD"/>
    <property type="match status" value="1"/>
</dbReference>
<dbReference type="Pfam" id="PF00392">
    <property type="entry name" value="GntR"/>
    <property type="match status" value="1"/>
</dbReference>
<evidence type="ECO:0000313" key="6">
    <source>
        <dbReference type="EMBL" id="GGH42566.1"/>
    </source>
</evidence>
<dbReference type="AlphaFoldDB" id="A0A917MLR6"/>
<dbReference type="SUPFAM" id="SSF46785">
    <property type="entry name" value="Winged helix' DNA-binding domain"/>
    <property type="match status" value="1"/>
</dbReference>
<evidence type="ECO:0000256" key="2">
    <source>
        <dbReference type="ARBA" id="ARBA00023125"/>
    </source>
</evidence>
<feature type="domain" description="HTH gntR-type" evidence="5">
    <location>
        <begin position="66"/>
        <end position="136"/>
    </location>
</feature>
<keyword evidence="7" id="KW-1185">Reference proteome</keyword>
<dbReference type="InterPro" id="IPR036388">
    <property type="entry name" value="WH-like_DNA-bd_sf"/>
</dbReference>
<dbReference type="GO" id="GO:0003677">
    <property type="term" value="F:DNA binding"/>
    <property type="evidence" value="ECO:0007669"/>
    <property type="project" value="UniProtKB-KW"/>
</dbReference>
<evidence type="ECO:0000256" key="1">
    <source>
        <dbReference type="ARBA" id="ARBA00023015"/>
    </source>
</evidence>
<feature type="region of interest" description="Disordered" evidence="4">
    <location>
        <begin position="1"/>
        <end position="56"/>
    </location>
</feature>
<proteinExistence type="predicted"/>
<keyword evidence="1" id="KW-0805">Transcription regulation</keyword>
<dbReference type="InterPro" id="IPR008920">
    <property type="entry name" value="TF_FadR/GntR_C"/>
</dbReference>
<organism evidence="6 7">
    <name type="scientific">Microbacterium album</name>
    <dbReference type="NCBI Taxonomy" id="2053191"/>
    <lineage>
        <taxon>Bacteria</taxon>
        <taxon>Bacillati</taxon>
        <taxon>Actinomycetota</taxon>
        <taxon>Actinomycetes</taxon>
        <taxon>Micrococcales</taxon>
        <taxon>Microbacteriaceae</taxon>
        <taxon>Microbacterium</taxon>
    </lineage>
</organism>
<dbReference type="EMBL" id="BMJY01000005">
    <property type="protein sequence ID" value="GGH42566.1"/>
    <property type="molecule type" value="Genomic_DNA"/>
</dbReference>
<dbReference type="Proteomes" id="UP000657592">
    <property type="component" value="Unassembled WGS sequence"/>
</dbReference>
<reference evidence="6" key="2">
    <citation type="submission" date="2020-09" db="EMBL/GenBank/DDBJ databases">
        <authorList>
            <person name="Sun Q."/>
            <person name="Zhou Y."/>
        </authorList>
    </citation>
    <scope>NUCLEOTIDE SEQUENCE</scope>
    <source>
        <strain evidence="6">CGMCC 1.15794</strain>
    </source>
</reference>
<feature type="compositionally biased region" description="Basic and acidic residues" evidence="4">
    <location>
        <begin position="1"/>
        <end position="17"/>
    </location>
</feature>
<dbReference type="InterPro" id="IPR011711">
    <property type="entry name" value="GntR_C"/>
</dbReference>
<dbReference type="GO" id="GO:0003700">
    <property type="term" value="F:DNA-binding transcription factor activity"/>
    <property type="evidence" value="ECO:0007669"/>
    <property type="project" value="InterPro"/>
</dbReference>
<dbReference type="SUPFAM" id="SSF48008">
    <property type="entry name" value="GntR ligand-binding domain-like"/>
    <property type="match status" value="1"/>
</dbReference>
<gene>
    <name evidence="6" type="ORF">GCM10010921_15870</name>
</gene>
<dbReference type="SMART" id="SM00345">
    <property type="entry name" value="HTH_GNTR"/>
    <property type="match status" value="1"/>
</dbReference>
<comment type="caution">
    <text evidence="6">The sequence shown here is derived from an EMBL/GenBank/DDBJ whole genome shotgun (WGS) entry which is preliminary data.</text>
</comment>
<evidence type="ECO:0000313" key="7">
    <source>
        <dbReference type="Proteomes" id="UP000657592"/>
    </source>
</evidence>
<dbReference type="PANTHER" id="PTHR43537">
    <property type="entry name" value="TRANSCRIPTIONAL REGULATOR, GNTR FAMILY"/>
    <property type="match status" value="1"/>
</dbReference>
<keyword evidence="3" id="KW-0804">Transcription</keyword>